<sequence length="134" mass="14796">MLVWFPLTCLSTCLKQTPPSADIQVRGARPAREPEAQIQASSQIRSSVLDLPPARLRRLPACIAEPLAGYDEKEEVKEKDYSINNNNNKKNRSGEEDLICTITKDALIDVKVDADPNVQCFHDHAALGPTTAIK</sequence>
<evidence type="ECO:0000256" key="1">
    <source>
        <dbReference type="SAM" id="SignalP"/>
    </source>
</evidence>
<feature type="chain" id="PRO_5043039774" evidence="1">
    <location>
        <begin position="16"/>
        <end position="134"/>
    </location>
</feature>
<evidence type="ECO:0000313" key="2">
    <source>
        <dbReference type="EMBL" id="KAK8957128.1"/>
    </source>
</evidence>
<dbReference type="EMBL" id="JBBWWQ010000001">
    <property type="protein sequence ID" value="KAK8957128.1"/>
    <property type="molecule type" value="Genomic_DNA"/>
</dbReference>
<comment type="caution">
    <text evidence="2">The sequence shown here is derived from an EMBL/GenBank/DDBJ whole genome shotgun (WGS) entry which is preliminary data.</text>
</comment>
<name>A0AAP0C108_9ASPA</name>
<dbReference type="Proteomes" id="UP001418222">
    <property type="component" value="Unassembled WGS sequence"/>
</dbReference>
<dbReference type="AlphaFoldDB" id="A0AAP0C108"/>
<reference evidence="2 3" key="1">
    <citation type="journal article" date="2022" name="Nat. Plants">
        <title>Genomes of leafy and leafless Platanthera orchids illuminate the evolution of mycoheterotrophy.</title>
        <authorList>
            <person name="Li M.H."/>
            <person name="Liu K.W."/>
            <person name="Li Z."/>
            <person name="Lu H.C."/>
            <person name="Ye Q.L."/>
            <person name="Zhang D."/>
            <person name="Wang J.Y."/>
            <person name="Li Y.F."/>
            <person name="Zhong Z.M."/>
            <person name="Liu X."/>
            <person name="Yu X."/>
            <person name="Liu D.K."/>
            <person name="Tu X.D."/>
            <person name="Liu B."/>
            <person name="Hao Y."/>
            <person name="Liao X.Y."/>
            <person name="Jiang Y.T."/>
            <person name="Sun W.H."/>
            <person name="Chen J."/>
            <person name="Chen Y.Q."/>
            <person name="Ai Y."/>
            <person name="Zhai J.W."/>
            <person name="Wu S.S."/>
            <person name="Zhou Z."/>
            <person name="Hsiao Y.Y."/>
            <person name="Wu W.L."/>
            <person name="Chen Y.Y."/>
            <person name="Lin Y.F."/>
            <person name="Hsu J.L."/>
            <person name="Li C.Y."/>
            <person name="Wang Z.W."/>
            <person name="Zhao X."/>
            <person name="Zhong W.Y."/>
            <person name="Ma X.K."/>
            <person name="Ma L."/>
            <person name="Huang J."/>
            <person name="Chen G.Z."/>
            <person name="Huang M.Z."/>
            <person name="Huang L."/>
            <person name="Peng D.H."/>
            <person name="Luo Y.B."/>
            <person name="Zou S.Q."/>
            <person name="Chen S.P."/>
            <person name="Lan S."/>
            <person name="Tsai W.C."/>
            <person name="Van de Peer Y."/>
            <person name="Liu Z.J."/>
        </authorList>
    </citation>
    <scope>NUCLEOTIDE SEQUENCE [LARGE SCALE GENOMIC DNA]</scope>
    <source>
        <strain evidence="2">Lor287</strain>
    </source>
</reference>
<protein>
    <submittedName>
        <fullName evidence="2">Uncharacterized protein</fullName>
    </submittedName>
</protein>
<evidence type="ECO:0000313" key="3">
    <source>
        <dbReference type="Proteomes" id="UP001418222"/>
    </source>
</evidence>
<organism evidence="2 3">
    <name type="scientific">Platanthera zijinensis</name>
    <dbReference type="NCBI Taxonomy" id="2320716"/>
    <lineage>
        <taxon>Eukaryota</taxon>
        <taxon>Viridiplantae</taxon>
        <taxon>Streptophyta</taxon>
        <taxon>Embryophyta</taxon>
        <taxon>Tracheophyta</taxon>
        <taxon>Spermatophyta</taxon>
        <taxon>Magnoliopsida</taxon>
        <taxon>Liliopsida</taxon>
        <taxon>Asparagales</taxon>
        <taxon>Orchidaceae</taxon>
        <taxon>Orchidoideae</taxon>
        <taxon>Orchideae</taxon>
        <taxon>Orchidinae</taxon>
        <taxon>Platanthera</taxon>
    </lineage>
</organism>
<proteinExistence type="predicted"/>
<feature type="signal peptide" evidence="1">
    <location>
        <begin position="1"/>
        <end position="15"/>
    </location>
</feature>
<gene>
    <name evidence="2" type="ORF">KSP39_PZI001332</name>
</gene>
<accession>A0AAP0C108</accession>
<keyword evidence="1" id="KW-0732">Signal</keyword>
<keyword evidence="3" id="KW-1185">Reference proteome</keyword>